<proteinExistence type="predicted"/>
<feature type="region of interest" description="Disordered" evidence="2">
    <location>
        <begin position="279"/>
        <end position="301"/>
    </location>
</feature>
<feature type="coiled-coil region" evidence="1">
    <location>
        <begin position="152"/>
        <end position="200"/>
    </location>
</feature>
<feature type="region of interest" description="Disordered" evidence="2">
    <location>
        <begin position="582"/>
        <end position="604"/>
    </location>
</feature>
<sequence>MDELEEVMPNMADILAAQESALASVFGALTAQLQHLATSNERQVQQIAQLESAQLKMRLAIKELEKSPSSEPVPSHMSIPKTTLKELQQMVQQQVTMQMQRILPTLQNSQTNARDAFEWTLLEQKLCDLDSKLIARMNRLRDDATSHSIEMIEKLEQAINNHLEQNKQQVDKLSRMKIETNELKRRADRQEQNIEDVRTGLELLAKSLDSDDADLVKSGKSDEVAGERQNEDEISNDPVKTTSMVQVRQVAYTEFEEDRLDEKHDEKFTEVGKEIEAPADASSTISFEQRRQSFSQSSTYEDTLSQRTEITMDLFPIKSIVSFVSGQTVEQPNENLGSLSTASAFFQQLERENNVAVAPTTSVSASHLFNPNLVIVESPTTVSANLITASETEGAMAASEPTSASCTTPIPCSEATTAPAAAVLTKLPSTPVLLRDFLTATAAVTLASHPMTPDLLLESGSGPAAKVLASRPTTPILLPESVTAPANAVLFSRPTTLPVSVNRPIAAVPASRPTTPVTICNDQVTPSVSVTGHALTSINVVKVHDFSAVEKLMETKQEENGYKGEELEKYKIVRERKSLQQNRTPLATRQDDVNDEVEVSRPPSTKSLTQVASINRARQRRPSTLKVSNVKSEDQLAIIEGPLPLSIQRSISSPSSCTRNDPRPPLTKAQIKELWLFLLAKLVRLNRLRQLSGSVAEDTLFRPQQTSMGSRVKRLEESSTRFDKSLDYMSRIVQGNSYTMNALEERLPDLQIVLNMVQSMERSQISHTQTLGDVEEKLQELDFGFQRLRMLERRRSSVSSKEVTNAVSAHLQDVSARLSHQISAFEASEKILTQVREAELPALHDKIDLSLYAIRQEADLRSKEVAEELRNLVEQVQTSQRAAHGTLFTRLNVFCNRIYQTLLGLSGAMLQFAKLVDIDQTSKLSSRSTFDVGIDLLSNILTQLLASYRTVSFEDPGSDLDVLVESSTSFLQQLEKLKREAANAKVTAQARETSGKSDARGLKFAQSSSFDDHLVFITTAKLKDLERTLVTQEDQRESIQTPELLFVIHDAVVQLRSVLYFLLVHSQGIKSCSLVEELRSSHEIVQHAVKEHGFTLKHLDSTVAIVKMMNARLDRFMELSFTYAKEDDVKNSIQELMTSNNDMQDFLSSSLEVNRSETIERDGLLGEEMNQLVARVNKKLDKDELLWTQEVLERQLQNIANTSLDDSDLVDIHRRLGRKMDKSQLEAVLQGHRGQLKLGSAQSTTKNDKNGQQYAPLVAAKCISCQGELPPTIAMIKSVVRDQIHQEFARSRTQNMSPSSLHTFNVSNHRNLGAFKKELLLAALQQQRSSSKKENVENKHPFSNK</sequence>
<keyword evidence="1" id="KW-0175">Coiled coil</keyword>
<evidence type="ECO:0000256" key="2">
    <source>
        <dbReference type="SAM" id="MobiDB-lite"/>
    </source>
</evidence>
<accession>A0A0P1AMY8</accession>
<feature type="region of interest" description="Disordered" evidence="2">
    <location>
        <begin position="214"/>
        <end position="242"/>
    </location>
</feature>
<dbReference type="OrthoDB" id="74512at2759"/>
<dbReference type="OMA" id="YLERHVQ"/>
<feature type="region of interest" description="Disordered" evidence="2">
    <location>
        <begin position="1326"/>
        <end position="1345"/>
    </location>
</feature>
<dbReference type="GeneID" id="36408144"/>
<dbReference type="Proteomes" id="UP000054928">
    <property type="component" value="Unassembled WGS sequence"/>
</dbReference>
<dbReference type="RefSeq" id="XP_024579218.1">
    <property type="nucleotide sequence ID" value="XM_024728774.1"/>
</dbReference>
<reference evidence="4" key="1">
    <citation type="submission" date="2014-09" db="EMBL/GenBank/DDBJ databases">
        <authorList>
            <person name="Sharma Rahul"/>
            <person name="Thines Marco"/>
        </authorList>
    </citation>
    <scope>NUCLEOTIDE SEQUENCE [LARGE SCALE GENOMIC DNA]</scope>
</reference>
<organism evidence="3 4">
    <name type="scientific">Plasmopara halstedii</name>
    <name type="common">Downy mildew of sunflower</name>
    <dbReference type="NCBI Taxonomy" id="4781"/>
    <lineage>
        <taxon>Eukaryota</taxon>
        <taxon>Sar</taxon>
        <taxon>Stramenopiles</taxon>
        <taxon>Oomycota</taxon>
        <taxon>Peronosporomycetes</taxon>
        <taxon>Peronosporales</taxon>
        <taxon>Peronosporaceae</taxon>
        <taxon>Plasmopara</taxon>
    </lineage>
</organism>
<protein>
    <submittedName>
        <fullName evidence="3">Uncharacterized protein</fullName>
    </submittedName>
</protein>
<feature type="coiled-coil region" evidence="1">
    <location>
        <begin position="855"/>
        <end position="882"/>
    </location>
</feature>
<name>A0A0P1AMY8_PLAHL</name>
<evidence type="ECO:0000313" key="4">
    <source>
        <dbReference type="Proteomes" id="UP000054928"/>
    </source>
</evidence>
<feature type="compositionally biased region" description="Basic and acidic residues" evidence="2">
    <location>
        <begin position="214"/>
        <end position="231"/>
    </location>
</feature>
<dbReference type="EMBL" id="CCYD01000645">
    <property type="protein sequence ID" value="CEG42849.1"/>
    <property type="molecule type" value="Genomic_DNA"/>
</dbReference>
<evidence type="ECO:0000256" key="1">
    <source>
        <dbReference type="SAM" id="Coils"/>
    </source>
</evidence>
<feature type="compositionally biased region" description="Basic and acidic residues" evidence="2">
    <location>
        <begin position="1331"/>
        <end position="1345"/>
    </location>
</feature>
<evidence type="ECO:0000313" key="3">
    <source>
        <dbReference type="EMBL" id="CEG42849.1"/>
    </source>
</evidence>
<keyword evidence="4" id="KW-1185">Reference proteome</keyword>